<accession>A0A4C1XGV5</accession>
<evidence type="ECO:0000256" key="1">
    <source>
        <dbReference type="SAM" id="MobiDB-lite"/>
    </source>
</evidence>
<organism evidence="2 3">
    <name type="scientific">Eumeta variegata</name>
    <name type="common">Bagworm moth</name>
    <name type="synonym">Eumeta japonica</name>
    <dbReference type="NCBI Taxonomy" id="151549"/>
    <lineage>
        <taxon>Eukaryota</taxon>
        <taxon>Metazoa</taxon>
        <taxon>Ecdysozoa</taxon>
        <taxon>Arthropoda</taxon>
        <taxon>Hexapoda</taxon>
        <taxon>Insecta</taxon>
        <taxon>Pterygota</taxon>
        <taxon>Neoptera</taxon>
        <taxon>Endopterygota</taxon>
        <taxon>Lepidoptera</taxon>
        <taxon>Glossata</taxon>
        <taxon>Ditrysia</taxon>
        <taxon>Tineoidea</taxon>
        <taxon>Psychidae</taxon>
        <taxon>Oiketicinae</taxon>
        <taxon>Eumeta</taxon>
    </lineage>
</organism>
<dbReference type="OrthoDB" id="2266637at2759"/>
<proteinExistence type="predicted"/>
<feature type="region of interest" description="Disordered" evidence="1">
    <location>
        <begin position="1"/>
        <end position="34"/>
    </location>
</feature>
<dbReference type="Proteomes" id="UP000299102">
    <property type="component" value="Unassembled WGS sequence"/>
</dbReference>
<name>A0A4C1XGV5_EUMVA</name>
<feature type="compositionally biased region" description="Acidic residues" evidence="1">
    <location>
        <begin position="78"/>
        <end position="99"/>
    </location>
</feature>
<evidence type="ECO:0000313" key="3">
    <source>
        <dbReference type="Proteomes" id="UP000299102"/>
    </source>
</evidence>
<gene>
    <name evidence="2" type="ORF">EVAR_43622_1</name>
</gene>
<comment type="caution">
    <text evidence="2">The sequence shown here is derived from an EMBL/GenBank/DDBJ whole genome shotgun (WGS) entry which is preliminary data.</text>
</comment>
<dbReference type="EMBL" id="BGZK01000819">
    <property type="protein sequence ID" value="GBP61684.1"/>
    <property type="molecule type" value="Genomic_DNA"/>
</dbReference>
<reference evidence="2 3" key="1">
    <citation type="journal article" date="2019" name="Commun. Biol.">
        <title>The bagworm genome reveals a unique fibroin gene that provides high tensile strength.</title>
        <authorList>
            <person name="Kono N."/>
            <person name="Nakamura H."/>
            <person name="Ohtoshi R."/>
            <person name="Tomita M."/>
            <person name="Numata K."/>
            <person name="Arakawa K."/>
        </authorList>
    </citation>
    <scope>NUCLEOTIDE SEQUENCE [LARGE SCALE GENOMIC DNA]</scope>
</reference>
<feature type="compositionally biased region" description="Polar residues" evidence="1">
    <location>
        <begin position="100"/>
        <end position="111"/>
    </location>
</feature>
<protein>
    <submittedName>
        <fullName evidence="2">Uncharacterized protein</fullName>
    </submittedName>
</protein>
<dbReference type="AlphaFoldDB" id="A0A4C1XGV5"/>
<feature type="compositionally biased region" description="Polar residues" evidence="1">
    <location>
        <begin position="1"/>
        <end position="30"/>
    </location>
</feature>
<feature type="region of interest" description="Disordered" evidence="1">
    <location>
        <begin position="78"/>
        <end position="128"/>
    </location>
</feature>
<sequence>MPNLPPNSSVMVDNTSYHNKQSELAPTSNTKKTDMQKWLREKANGQKLCKKVKEIEDEYIKSYHVVDTVTDQFIIFVDDESDSDDDDDDDDDDDEDNETTEPTPGTSSATAGFNIMEGISIPRVDGDD</sequence>
<keyword evidence="3" id="KW-1185">Reference proteome</keyword>
<evidence type="ECO:0000313" key="2">
    <source>
        <dbReference type="EMBL" id="GBP61684.1"/>
    </source>
</evidence>